<evidence type="ECO:0000313" key="2">
    <source>
        <dbReference type="EMBL" id="QDS91134.1"/>
    </source>
</evidence>
<feature type="region of interest" description="Disordered" evidence="1">
    <location>
        <begin position="55"/>
        <end position="75"/>
    </location>
</feature>
<feature type="region of interest" description="Disordered" evidence="1">
    <location>
        <begin position="19"/>
        <end position="41"/>
    </location>
</feature>
<gene>
    <name evidence="2" type="ORF">EC9_53540</name>
</gene>
<evidence type="ECO:0000256" key="1">
    <source>
        <dbReference type="SAM" id="MobiDB-lite"/>
    </source>
</evidence>
<dbReference type="AlphaFoldDB" id="A0A517M8D8"/>
<protein>
    <submittedName>
        <fullName evidence="2">Uncharacterized protein</fullName>
    </submittedName>
</protein>
<reference evidence="2 3" key="1">
    <citation type="submission" date="2019-02" db="EMBL/GenBank/DDBJ databases">
        <title>Deep-cultivation of Planctomycetes and their phenomic and genomic characterization uncovers novel biology.</title>
        <authorList>
            <person name="Wiegand S."/>
            <person name="Jogler M."/>
            <person name="Boedeker C."/>
            <person name="Pinto D."/>
            <person name="Vollmers J."/>
            <person name="Rivas-Marin E."/>
            <person name="Kohn T."/>
            <person name="Peeters S.H."/>
            <person name="Heuer A."/>
            <person name="Rast P."/>
            <person name="Oberbeckmann S."/>
            <person name="Bunk B."/>
            <person name="Jeske O."/>
            <person name="Meyerdierks A."/>
            <person name="Storesund J.E."/>
            <person name="Kallscheuer N."/>
            <person name="Luecker S."/>
            <person name="Lage O.M."/>
            <person name="Pohl T."/>
            <person name="Merkel B.J."/>
            <person name="Hornburger P."/>
            <person name="Mueller R.-W."/>
            <person name="Bruemmer F."/>
            <person name="Labrenz M."/>
            <person name="Spormann A.M."/>
            <person name="Op den Camp H."/>
            <person name="Overmann J."/>
            <person name="Amann R."/>
            <person name="Jetten M.S.M."/>
            <person name="Mascher T."/>
            <person name="Medema M.H."/>
            <person name="Devos D.P."/>
            <person name="Kaster A.-K."/>
            <person name="Ovreas L."/>
            <person name="Rohde M."/>
            <person name="Galperin M.Y."/>
            <person name="Jogler C."/>
        </authorList>
    </citation>
    <scope>NUCLEOTIDE SEQUENCE [LARGE SCALE GENOMIC DNA]</scope>
    <source>
        <strain evidence="2 3">EC9</strain>
    </source>
</reference>
<keyword evidence="3" id="KW-1185">Reference proteome</keyword>
<feature type="region of interest" description="Disordered" evidence="1">
    <location>
        <begin position="90"/>
        <end position="135"/>
    </location>
</feature>
<evidence type="ECO:0000313" key="3">
    <source>
        <dbReference type="Proteomes" id="UP000319557"/>
    </source>
</evidence>
<sequence length="135" mass="14959">MGTRLNEIPNAQLLSFNRVGNAPRVQTQDQPKTRGPMGTRLNEIPNAQLLSFNRVGNAPRVQAPDQPKTRGPMGTRLNKILNARRARLTAWATPRASKHQTNPNARPDGHAVKQNRPGFGLSQFATSEHKPLRQS</sequence>
<dbReference type="KEGG" id="ruv:EC9_53540"/>
<name>A0A517M8D8_9BACT</name>
<proteinExistence type="predicted"/>
<organism evidence="2 3">
    <name type="scientific">Rosistilla ulvae</name>
    <dbReference type="NCBI Taxonomy" id="1930277"/>
    <lineage>
        <taxon>Bacteria</taxon>
        <taxon>Pseudomonadati</taxon>
        <taxon>Planctomycetota</taxon>
        <taxon>Planctomycetia</taxon>
        <taxon>Pirellulales</taxon>
        <taxon>Pirellulaceae</taxon>
        <taxon>Rosistilla</taxon>
    </lineage>
</organism>
<dbReference type="Proteomes" id="UP000319557">
    <property type="component" value="Chromosome"/>
</dbReference>
<accession>A0A517M8D8</accession>
<dbReference type="EMBL" id="CP036261">
    <property type="protein sequence ID" value="QDS91134.1"/>
    <property type="molecule type" value="Genomic_DNA"/>
</dbReference>